<protein>
    <submittedName>
        <fullName evidence="10">Putative peptidoglycan lipid II flippase</fullName>
    </submittedName>
</protein>
<feature type="transmembrane region" description="Helical" evidence="9">
    <location>
        <begin position="202"/>
        <end position="223"/>
    </location>
</feature>
<keyword evidence="3 9" id="KW-0812">Transmembrane</keyword>
<dbReference type="InterPro" id="IPR051050">
    <property type="entry name" value="Lipid_II_flippase_MurJ/MviN"/>
</dbReference>
<evidence type="ECO:0000313" key="10">
    <source>
        <dbReference type="EMBL" id="MBB6473475.1"/>
    </source>
</evidence>
<keyword evidence="6 9" id="KW-1133">Transmembrane helix</keyword>
<dbReference type="AlphaFoldDB" id="A0A7X0IDX9"/>
<dbReference type="InterPro" id="IPR004268">
    <property type="entry name" value="MurJ"/>
</dbReference>
<dbReference type="GO" id="GO:0008360">
    <property type="term" value="P:regulation of cell shape"/>
    <property type="evidence" value="ECO:0007669"/>
    <property type="project" value="UniProtKB-KW"/>
</dbReference>
<feature type="transmembrane region" description="Helical" evidence="9">
    <location>
        <begin position="463"/>
        <end position="485"/>
    </location>
</feature>
<evidence type="ECO:0000256" key="6">
    <source>
        <dbReference type="ARBA" id="ARBA00022989"/>
    </source>
</evidence>
<feature type="transmembrane region" description="Helical" evidence="9">
    <location>
        <begin position="289"/>
        <end position="307"/>
    </location>
</feature>
<evidence type="ECO:0000256" key="8">
    <source>
        <dbReference type="SAM" id="MobiDB-lite"/>
    </source>
</evidence>
<feature type="transmembrane region" description="Helical" evidence="9">
    <location>
        <begin position="162"/>
        <end position="182"/>
    </location>
</feature>
<reference evidence="10 11" key="1">
    <citation type="submission" date="2020-08" db="EMBL/GenBank/DDBJ databases">
        <title>Sequencing the genomes of 1000 actinobacteria strains.</title>
        <authorList>
            <person name="Klenk H.-P."/>
        </authorList>
    </citation>
    <scope>NUCLEOTIDE SEQUENCE [LARGE SCALE GENOMIC DNA]</scope>
    <source>
        <strain evidence="10 11">DSM 44936</strain>
    </source>
</reference>
<feature type="transmembrane region" description="Helical" evidence="9">
    <location>
        <begin position="132"/>
        <end position="155"/>
    </location>
</feature>
<sequence length="557" mass="55104">MIRRAGQGVAAAALLIGGITILARVVGFAKQLVLAHTVGTNCLATAYVTANQVPNLVFELVVGGALAGMVVPVLAGTAAAERAGWITSALLTWVLAVLVPLGVLTALLAGPLMELFAGAVAGCASEQLTVLAARMLVVFAPQVPLYGVAVVLYGVLQAHRRFAAPAVAPLVSSVVVIIAYIVYVPFGHGAVSPQDLPRAGELVLSVGTTLGVLALVLTVLRPVARLGLPLRPTFRFPPGVAARVRALALAGLAALVAQQVATAFVVWLANHRVGAGAVVGYSYAWAIYQVPYAVLAVPIATSAFPALSARAERGDDAGFAALSASATRAVVLTAGLAAGALAAVAGPVAEVFVGGRAGDVPAGELARAIASFAPGLLGYGLMAHLSRVLYAAGRGRAAAGGTVAGWGVVMAAQAVLVAVLPADWGLAGLGLGTAAGMTAAGALLAVAVLRAGRPGALRGVPRALLTAVLAGAAGFLTGHWVAAGLGPAGPWAGAAVAALAGVVAVAAGVAVIAALARRDLAVVLAAVRGGSRERPDEAGVPAHEAGRSGGPVERRRS</sequence>
<name>A0A7X0IDX9_9ACTN</name>
<evidence type="ECO:0000256" key="4">
    <source>
        <dbReference type="ARBA" id="ARBA00022960"/>
    </source>
</evidence>
<evidence type="ECO:0000256" key="3">
    <source>
        <dbReference type="ARBA" id="ARBA00022692"/>
    </source>
</evidence>
<comment type="subcellular location">
    <subcellularLocation>
        <location evidence="1">Cell membrane</location>
        <topology evidence="1">Multi-pass membrane protein</topology>
    </subcellularLocation>
</comment>
<proteinExistence type="predicted"/>
<evidence type="ECO:0000256" key="7">
    <source>
        <dbReference type="ARBA" id="ARBA00023136"/>
    </source>
</evidence>
<feature type="transmembrane region" description="Helical" evidence="9">
    <location>
        <begin position="397"/>
        <end position="420"/>
    </location>
</feature>
<keyword evidence="11" id="KW-1185">Reference proteome</keyword>
<feature type="transmembrane region" description="Helical" evidence="9">
    <location>
        <begin position="426"/>
        <end position="451"/>
    </location>
</feature>
<organism evidence="10 11">
    <name type="scientific">Sphaerisporangium rubeum</name>
    <dbReference type="NCBI Taxonomy" id="321317"/>
    <lineage>
        <taxon>Bacteria</taxon>
        <taxon>Bacillati</taxon>
        <taxon>Actinomycetota</taxon>
        <taxon>Actinomycetes</taxon>
        <taxon>Streptosporangiales</taxon>
        <taxon>Streptosporangiaceae</taxon>
        <taxon>Sphaerisporangium</taxon>
    </lineage>
</organism>
<evidence type="ECO:0000256" key="2">
    <source>
        <dbReference type="ARBA" id="ARBA00022475"/>
    </source>
</evidence>
<feature type="transmembrane region" description="Helical" evidence="9">
    <location>
        <begin position="56"/>
        <end position="78"/>
    </location>
</feature>
<evidence type="ECO:0000256" key="5">
    <source>
        <dbReference type="ARBA" id="ARBA00022984"/>
    </source>
</evidence>
<evidence type="ECO:0000256" key="1">
    <source>
        <dbReference type="ARBA" id="ARBA00004651"/>
    </source>
</evidence>
<evidence type="ECO:0000256" key="9">
    <source>
        <dbReference type="SAM" id="Phobius"/>
    </source>
</evidence>
<keyword evidence="5" id="KW-0573">Peptidoglycan synthesis</keyword>
<feature type="transmembrane region" description="Helical" evidence="9">
    <location>
        <begin position="365"/>
        <end position="385"/>
    </location>
</feature>
<dbReference type="Proteomes" id="UP000555564">
    <property type="component" value="Unassembled WGS sequence"/>
</dbReference>
<accession>A0A7X0IDX9</accession>
<dbReference type="GO" id="GO:0034204">
    <property type="term" value="P:lipid translocation"/>
    <property type="evidence" value="ECO:0007669"/>
    <property type="project" value="TreeGrafter"/>
</dbReference>
<gene>
    <name evidence="10" type="ORF">BJ992_002906</name>
</gene>
<keyword evidence="7 9" id="KW-0472">Membrane</keyword>
<dbReference type="PANTHER" id="PTHR47019">
    <property type="entry name" value="LIPID II FLIPPASE MURJ"/>
    <property type="match status" value="1"/>
</dbReference>
<feature type="transmembrane region" description="Helical" evidence="9">
    <location>
        <begin position="90"/>
        <end position="112"/>
    </location>
</feature>
<dbReference type="GO" id="GO:0015648">
    <property type="term" value="F:lipid-linked peptidoglycan transporter activity"/>
    <property type="evidence" value="ECO:0007669"/>
    <property type="project" value="TreeGrafter"/>
</dbReference>
<dbReference type="GO" id="GO:0009252">
    <property type="term" value="P:peptidoglycan biosynthetic process"/>
    <property type="evidence" value="ECO:0007669"/>
    <property type="project" value="UniProtKB-KW"/>
</dbReference>
<feature type="region of interest" description="Disordered" evidence="8">
    <location>
        <begin position="531"/>
        <end position="557"/>
    </location>
</feature>
<dbReference type="PRINTS" id="PR01806">
    <property type="entry name" value="VIRFACTRMVIN"/>
</dbReference>
<dbReference type="RefSeq" id="WP_184981251.1">
    <property type="nucleotide sequence ID" value="NZ_JACHIU010000001.1"/>
</dbReference>
<dbReference type="PANTHER" id="PTHR47019:SF1">
    <property type="entry name" value="LIPID II FLIPPASE MURJ"/>
    <property type="match status" value="1"/>
</dbReference>
<dbReference type="EMBL" id="JACHIU010000001">
    <property type="protein sequence ID" value="MBB6473475.1"/>
    <property type="molecule type" value="Genomic_DNA"/>
</dbReference>
<comment type="caution">
    <text evidence="10">The sequence shown here is derived from an EMBL/GenBank/DDBJ whole genome shotgun (WGS) entry which is preliminary data.</text>
</comment>
<feature type="transmembrane region" description="Helical" evidence="9">
    <location>
        <begin position="491"/>
        <end position="516"/>
    </location>
</feature>
<dbReference type="Pfam" id="PF03023">
    <property type="entry name" value="MurJ"/>
    <property type="match status" value="1"/>
</dbReference>
<keyword evidence="4" id="KW-0133">Cell shape</keyword>
<dbReference type="GO" id="GO:0005886">
    <property type="term" value="C:plasma membrane"/>
    <property type="evidence" value="ECO:0007669"/>
    <property type="project" value="UniProtKB-SubCell"/>
</dbReference>
<evidence type="ECO:0000313" key="11">
    <source>
        <dbReference type="Proteomes" id="UP000555564"/>
    </source>
</evidence>
<feature type="transmembrane region" description="Helical" evidence="9">
    <location>
        <begin position="244"/>
        <end position="269"/>
    </location>
</feature>
<keyword evidence="2" id="KW-1003">Cell membrane</keyword>
<feature type="transmembrane region" description="Helical" evidence="9">
    <location>
        <begin position="319"/>
        <end position="345"/>
    </location>
</feature>